<dbReference type="OMA" id="GHIVAEY"/>
<dbReference type="RefSeq" id="XP_002846414.1">
    <property type="nucleotide sequence ID" value="XM_002846368.1"/>
</dbReference>
<dbReference type="SUPFAM" id="SSF50494">
    <property type="entry name" value="Trypsin-like serine proteases"/>
    <property type="match status" value="1"/>
</dbReference>
<dbReference type="InterPro" id="IPR009003">
    <property type="entry name" value="Peptidase_S1_PA"/>
</dbReference>
<gene>
    <name evidence="1" type="ORF">MCYG_04151</name>
</gene>
<dbReference type="VEuPathDB" id="FungiDB:MCYG_04151"/>
<reference evidence="2" key="1">
    <citation type="journal article" date="2012" name="MBio">
        <title>Comparative genome analysis of Trichophyton rubrum and related dermatophytes reveals candidate genes involved in infection.</title>
        <authorList>
            <person name="Martinez D.A."/>
            <person name="Oliver B.G."/>
            <person name="Graeser Y."/>
            <person name="Goldberg J.M."/>
            <person name="Li W."/>
            <person name="Martinez-Rossi N.M."/>
            <person name="Monod M."/>
            <person name="Shelest E."/>
            <person name="Barton R.C."/>
            <person name="Birch E."/>
            <person name="Brakhage A.A."/>
            <person name="Chen Z."/>
            <person name="Gurr S.J."/>
            <person name="Heiman D."/>
            <person name="Heitman J."/>
            <person name="Kosti I."/>
            <person name="Rossi A."/>
            <person name="Saif S."/>
            <person name="Samalova M."/>
            <person name="Saunders C.W."/>
            <person name="Shea T."/>
            <person name="Summerbell R.C."/>
            <person name="Xu J."/>
            <person name="Young S."/>
            <person name="Zeng Q."/>
            <person name="Birren B.W."/>
            <person name="Cuomo C.A."/>
            <person name="White T.C."/>
        </authorList>
    </citation>
    <scope>NUCLEOTIDE SEQUENCE [LARGE SCALE GENOMIC DNA]</scope>
    <source>
        <strain evidence="2">ATCC MYA-4605 / CBS 113480</strain>
    </source>
</reference>
<dbReference type="InterPro" id="IPR043504">
    <property type="entry name" value="Peptidase_S1_PA_chymotrypsin"/>
</dbReference>
<evidence type="ECO:0000313" key="1">
    <source>
        <dbReference type="EMBL" id="EEQ31332.1"/>
    </source>
</evidence>
<dbReference type="GeneID" id="9224483"/>
<sequence>MVGIRRANAGPGDQNYITRPNQLPSIEEWVAQKDKFRAVGHGVPMMLPQIERSSPVLETLFQDVLEPEISRVLYCNYIAYYSARLGAWRAKGVGEVCHTILICTNDTNPSSWKAAAKEILSVFQKELPTSFTGKIQVEIQNERLMYNDVSHVLPNNPALLRCLEGIQPGVAEAVRASLESCWSSIAYHTLVPNGFPPETMGRYAVIVSCHSGSREDFKAAEDHILEILDKVPFDIYLEFSPGEISFLRGNDGPRFLPNITEPPVNGASISVAGNYVEPGSLGGWVWLNIPHKDIRMRCALTCYHVVRSMDDTTAAHTDINGVVPDDPRGRTVAEYPAACDAAYTMKVLINVPPRDHPNEHNIESQFNVLSGRMVDPVIGRVIFASGGRVRDSTRVDWALILSPGTFVANKPPPVSTFGPFSLPPCGSYFADGESRVKSFGQVKCGDWVAKFGRTSETTSGVINRLYREVRWPSGMRSFEMEVLSPDGDFSRPGDSGSMVINSKGEFVGLVLARDSSAPFGATYITPISLIQSDIKERTGGGFLSLDCDDSWFVTA</sequence>
<name>C5FN96_ARTOC</name>
<protein>
    <submittedName>
        <fullName evidence="1">Uncharacterized protein</fullName>
    </submittedName>
</protein>
<dbReference type="Proteomes" id="UP000002035">
    <property type="component" value="Unassembled WGS sequence"/>
</dbReference>
<dbReference type="EMBL" id="DS995704">
    <property type="protein sequence ID" value="EEQ31332.1"/>
    <property type="molecule type" value="Genomic_DNA"/>
</dbReference>
<dbReference type="eggNOG" id="ENOG502QR0D">
    <property type="taxonomic scope" value="Eukaryota"/>
</dbReference>
<dbReference type="AlphaFoldDB" id="C5FN96"/>
<evidence type="ECO:0000313" key="2">
    <source>
        <dbReference type="Proteomes" id="UP000002035"/>
    </source>
</evidence>
<dbReference type="STRING" id="554155.C5FN96"/>
<dbReference type="OrthoDB" id="5424209at2759"/>
<keyword evidence="2" id="KW-1185">Reference proteome</keyword>
<dbReference type="Gene3D" id="2.40.10.10">
    <property type="entry name" value="Trypsin-like serine proteases"/>
    <property type="match status" value="1"/>
</dbReference>
<proteinExistence type="predicted"/>
<organism evidence="1 2">
    <name type="scientific">Arthroderma otae (strain ATCC MYA-4605 / CBS 113480)</name>
    <name type="common">Microsporum canis</name>
    <dbReference type="NCBI Taxonomy" id="554155"/>
    <lineage>
        <taxon>Eukaryota</taxon>
        <taxon>Fungi</taxon>
        <taxon>Dikarya</taxon>
        <taxon>Ascomycota</taxon>
        <taxon>Pezizomycotina</taxon>
        <taxon>Eurotiomycetes</taxon>
        <taxon>Eurotiomycetidae</taxon>
        <taxon>Onygenales</taxon>
        <taxon>Arthrodermataceae</taxon>
        <taxon>Microsporum</taxon>
    </lineage>
</organism>
<accession>C5FN96</accession>
<dbReference type="HOGENOM" id="CLU_036009_0_0_1"/>